<evidence type="ECO:0000313" key="2">
    <source>
        <dbReference type="EMBL" id="MEA5403342.1"/>
    </source>
</evidence>
<evidence type="ECO:0000313" key="3">
    <source>
        <dbReference type="Proteomes" id="UP001303899"/>
    </source>
</evidence>
<name>A0ABU5S4E9_9BACT</name>
<organism evidence="2 3">
    <name type="scientific">Arcicella gelida</name>
    <dbReference type="NCBI Taxonomy" id="2984195"/>
    <lineage>
        <taxon>Bacteria</taxon>
        <taxon>Pseudomonadati</taxon>
        <taxon>Bacteroidota</taxon>
        <taxon>Cytophagia</taxon>
        <taxon>Cytophagales</taxon>
        <taxon>Flectobacillaceae</taxon>
        <taxon>Arcicella</taxon>
    </lineage>
</organism>
<feature type="chain" id="PRO_5046511987" evidence="1">
    <location>
        <begin position="20"/>
        <end position="116"/>
    </location>
</feature>
<keyword evidence="1" id="KW-0732">Signal</keyword>
<keyword evidence="3" id="KW-1185">Reference proteome</keyword>
<comment type="caution">
    <text evidence="2">The sequence shown here is derived from an EMBL/GenBank/DDBJ whole genome shotgun (WGS) entry which is preliminary data.</text>
</comment>
<evidence type="ECO:0000256" key="1">
    <source>
        <dbReference type="SAM" id="SignalP"/>
    </source>
</evidence>
<proteinExistence type="predicted"/>
<protein>
    <submittedName>
        <fullName evidence="2">Uncharacterized protein</fullName>
    </submittedName>
</protein>
<dbReference type="EMBL" id="JAYGIL010000011">
    <property type="protein sequence ID" value="MEA5403342.1"/>
    <property type="molecule type" value="Genomic_DNA"/>
</dbReference>
<reference evidence="2 3" key="1">
    <citation type="submission" date="2023-12" db="EMBL/GenBank/DDBJ databases">
        <title>Novel species of the genus Arcicella isolated from rivers.</title>
        <authorList>
            <person name="Lu H."/>
        </authorList>
    </citation>
    <scope>NUCLEOTIDE SEQUENCE [LARGE SCALE GENOMIC DNA]</scope>
    <source>
        <strain evidence="2 3">DC2W</strain>
    </source>
</reference>
<accession>A0ABU5S4E9</accession>
<gene>
    <name evidence="2" type="ORF">VB776_10475</name>
</gene>
<dbReference type="Proteomes" id="UP001303899">
    <property type="component" value="Unassembled WGS sequence"/>
</dbReference>
<sequence>MKFLKILLLLLLVSFKFIASPMNLDSDAHNQHIKRHFLKTSTDTSRTQFCDTAINETEESSENGKDFDLAKINFTISQFFTFKALVLKQTYLSSWIFNSKIHSCFQLFVLFLNFRI</sequence>
<dbReference type="RefSeq" id="WP_323328763.1">
    <property type="nucleotide sequence ID" value="NZ_JAYGIL010000011.1"/>
</dbReference>
<feature type="signal peptide" evidence="1">
    <location>
        <begin position="1"/>
        <end position="19"/>
    </location>
</feature>